<proteinExistence type="predicted"/>
<dbReference type="Proteomes" id="UP000308600">
    <property type="component" value="Unassembled WGS sequence"/>
</dbReference>
<sequence length="449" mass="49042">MPLVLKPPFSHFNLKLSGYLTRSRGLPGLYRCRILSRSGHSRGYHTEFTDPKTQPPTLTRSVIIPGDEKFKVLFMGRDEFSCLVLKELHNASDVWEQLHIATQPDDRVGRNGSQVSVSPLKILGQTLDLPIHEIPAKKADFRHWKPPQPFYPLPKPSIEIDLLQIPPTHIIITASFGRILSAPLLNLFSPTRRLNVHPSSLPAYRGAAPIQHAIMNGDKETGVCVIEMLKRKEGGIDSGSIWGKAGVPMKEGTGFGEARDMLGVEGGRLLVKVMREMIAGTAAAISQERDPAALLAPMINASHWTIHFDQMSAEDIVLRHLAISHQRPLTTSLSNKKSVQLHSPSIFRTADTGVPEPLHHLAPGYAIFHKPTKAMLVRCAGDSILSVPQVKMEGKSLVPAREWWNGMKGLGLVGVEEPGVLRLGGQADDEGGYGAELLELAGAVGKVVA</sequence>
<name>A0ACD3AP74_9AGAR</name>
<reference evidence="1 2" key="1">
    <citation type="journal article" date="2019" name="Nat. Ecol. Evol.">
        <title>Megaphylogeny resolves global patterns of mushroom evolution.</title>
        <authorList>
            <person name="Varga T."/>
            <person name="Krizsan K."/>
            <person name="Foldi C."/>
            <person name="Dima B."/>
            <person name="Sanchez-Garcia M."/>
            <person name="Sanchez-Ramirez S."/>
            <person name="Szollosi G.J."/>
            <person name="Szarkandi J.G."/>
            <person name="Papp V."/>
            <person name="Albert L."/>
            <person name="Andreopoulos W."/>
            <person name="Angelini C."/>
            <person name="Antonin V."/>
            <person name="Barry K.W."/>
            <person name="Bougher N.L."/>
            <person name="Buchanan P."/>
            <person name="Buyck B."/>
            <person name="Bense V."/>
            <person name="Catcheside P."/>
            <person name="Chovatia M."/>
            <person name="Cooper J."/>
            <person name="Damon W."/>
            <person name="Desjardin D."/>
            <person name="Finy P."/>
            <person name="Geml J."/>
            <person name="Haridas S."/>
            <person name="Hughes K."/>
            <person name="Justo A."/>
            <person name="Karasinski D."/>
            <person name="Kautmanova I."/>
            <person name="Kiss B."/>
            <person name="Kocsube S."/>
            <person name="Kotiranta H."/>
            <person name="LaButti K.M."/>
            <person name="Lechner B.E."/>
            <person name="Liimatainen K."/>
            <person name="Lipzen A."/>
            <person name="Lukacs Z."/>
            <person name="Mihaltcheva S."/>
            <person name="Morgado L.N."/>
            <person name="Niskanen T."/>
            <person name="Noordeloos M.E."/>
            <person name="Ohm R.A."/>
            <person name="Ortiz-Santana B."/>
            <person name="Ovrebo C."/>
            <person name="Racz N."/>
            <person name="Riley R."/>
            <person name="Savchenko A."/>
            <person name="Shiryaev A."/>
            <person name="Soop K."/>
            <person name="Spirin V."/>
            <person name="Szebenyi C."/>
            <person name="Tomsovsky M."/>
            <person name="Tulloss R.E."/>
            <person name="Uehling J."/>
            <person name="Grigoriev I.V."/>
            <person name="Vagvolgyi C."/>
            <person name="Papp T."/>
            <person name="Martin F.M."/>
            <person name="Miettinen O."/>
            <person name="Hibbett D.S."/>
            <person name="Nagy L.G."/>
        </authorList>
    </citation>
    <scope>NUCLEOTIDE SEQUENCE [LARGE SCALE GENOMIC DNA]</scope>
    <source>
        <strain evidence="1 2">NL-1719</strain>
    </source>
</reference>
<protein>
    <submittedName>
        <fullName evidence="1">Formyltransferase</fullName>
    </submittedName>
</protein>
<evidence type="ECO:0000313" key="1">
    <source>
        <dbReference type="EMBL" id="TFK67728.1"/>
    </source>
</evidence>
<gene>
    <name evidence="1" type="ORF">BDN72DRAFT_842650</name>
</gene>
<accession>A0ACD3AP74</accession>
<evidence type="ECO:0000313" key="2">
    <source>
        <dbReference type="Proteomes" id="UP000308600"/>
    </source>
</evidence>
<keyword evidence="2" id="KW-1185">Reference proteome</keyword>
<organism evidence="1 2">
    <name type="scientific">Pluteus cervinus</name>
    <dbReference type="NCBI Taxonomy" id="181527"/>
    <lineage>
        <taxon>Eukaryota</taxon>
        <taxon>Fungi</taxon>
        <taxon>Dikarya</taxon>
        <taxon>Basidiomycota</taxon>
        <taxon>Agaricomycotina</taxon>
        <taxon>Agaricomycetes</taxon>
        <taxon>Agaricomycetidae</taxon>
        <taxon>Agaricales</taxon>
        <taxon>Pluteineae</taxon>
        <taxon>Pluteaceae</taxon>
        <taxon>Pluteus</taxon>
    </lineage>
</organism>
<dbReference type="EMBL" id="ML208368">
    <property type="protein sequence ID" value="TFK67728.1"/>
    <property type="molecule type" value="Genomic_DNA"/>
</dbReference>